<evidence type="ECO:0000313" key="4">
    <source>
        <dbReference type="Proteomes" id="UP000254051"/>
    </source>
</evidence>
<feature type="region of interest" description="Disordered" evidence="2">
    <location>
        <begin position="83"/>
        <end position="119"/>
    </location>
</feature>
<reference evidence="4" key="1">
    <citation type="submission" date="2017-07" db="EMBL/GenBank/DDBJ databases">
        <authorList>
            <person name="Varghese N."/>
            <person name="Submissions S."/>
        </authorList>
    </citation>
    <scope>NUCLEOTIDE SEQUENCE [LARGE SCALE GENOMIC DNA]</scope>
    <source>
        <strain evidence="4">NLAE-zl-C134</strain>
    </source>
</reference>
<feature type="compositionally biased region" description="Basic residues" evidence="2">
    <location>
        <begin position="102"/>
        <end position="117"/>
    </location>
</feature>
<dbReference type="OrthoDB" id="9765625at2"/>
<sequence length="284" mass="31351">MNKLYLECTSGISGDMVVAALLDLGVDQDMLLEALDSIPVEGFEIQISRTEKSGMDVCDFHVMLDAAYENHDHDMEYLHSNHNHHKEHHHEQENAHYPEHGNRRHHGHKGAHHHTQRGLREVSEIIVQSKITETAKELALKIFEILGRGEAKAHGTTLEELHFHDAGAVDSIVDIIAAAVCIDSLEIDDVIITELYDGQGTIRCRHGILPIPVPAVSNIAEENGLKLHVTDCFGELITPTGAAIAAAIRTKEQLPEEFTVKKIGLGGGKRTYDCPGFVRALIIN</sequence>
<keyword evidence="4" id="KW-1185">Reference proteome</keyword>
<dbReference type="PANTHER" id="PTHR36566">
    <property type="entry name" value="NICKEL INSERTION PROTEIN-RELATED"/>
    <property type="match status" value="1"/>
</dbReference>
<dbReference type="Proteomes" id="UP000254051">
    <property type="component" value="Unassembled WGS sequence"/>
</dbReference>
<keyword evidence="1" id="KW-0533">Nickel</keyword>
<proteinExistence type="predicted"/>
<protein>
    <recommendedName>
        <fullName evidence="5">LarC family nickel insertion protein</fullName>
    </recommendedName>
</protein>
<dbReference type="RefSeq" id="WP_109713064.1">
    <property type="nucleotide sequence ID" value="NZ_QGDS01000011.1"/>
</dbReference>
<evidence type="ECO:0008006" key="5">
    <source>
        <dbReference type="Google" id="ProtNLM"/>
    </source>
</evidence>
<evidence type="ECO:0000256" key="2">
    <source>
        <dbReference type="SAM" id="MobiDB-lite"/>
    </source>
</evidence>
<accession>A0A315ZSR8</accession>
<dbReference type="EMBL" id="UHJJ01000011">
    <property type="protein sequence ID" value="SUQ15337.1"/>
    <property type="molecule type" value="Genomic_DNA"/>
</dbReference>
<evidence type="ECO:0000256" key="1">
    <source>
        <dbReference type="ARBA" id="ARBA00022596"/>
    </source>
</evidence>
<evidence type="ECO:0000313" key="3">
    <source>
        <dbReference type="EMBL" id="SUQ15337.1"/>
    </source>
</evidence>
<dbReference type="InterPro" id="IPR002822">
    <property type="entry name" value="Ni_insertion"/>
</dbReference>
<organism evidence="3 4">
    <name type="scientific">Faecalicatena contorta</name>
    <dbReference type="NCBI Taxonomy" id="39482"/>
    <lineage>
        <taxon>Bacteria</taxon>
        <taxon>Bacillati</taxon>
        <taxon>Bacillota</taxon>
        <taxon>Clostridia</taxon>
        <taxon>Lachnospirales</taxon>
        <taxon>Lachnospiraceae</taxon>
        <taxon>Faecalicatena</taxon>
    </lineage>
</organism>
<gene>
    <name evidence="3" type="ORF">SAMN05216529_111122</name>
</gene>
<dbReference type="AlphaFoldDB" id="A0A315ZSR8"/>
<feature type="compositionally biased region" description="Basic and acidic residues" evidence="2">
    <location>
        <begin position="89"/>
        <end position="101"/>
    </location>
</feature>
<dbReference type="Pfam" id="PF01969">
    <property type="entry name" value="Ni_insertion"/>
    <property type="match status" value="1"/>
</dbReference>
<dbReference type="PANTHER" id="PTHR36566:SF1">
    <property type="entry name" value="PYRIDINIUM-3,5-BISTHIOCARBOXYLIC ACID MONONUCLEOTIDE NICKEL INSERTION PROTEIN"/>
    <property type="match status" value="1"/>
</dbReference>
<name>A0A315ZSR8_9FIRM</name>